<dbReference type="Pfam" id="PF05962">
    <property type="entry name" value="HutD"/>
    <property type="match status" value="1"/>
</dbReference>
<dbReference type="SUPFAM" id="SSF51182">
    <property type="entry name" value="RmlC-like cupins"/>
    <property type="match status" value="1"/>
</dbReference>
<dbReference type="STRING" id="679937.Bcop_1639"/>
<dbReference type="InterPro" id="IPR010282">
    <property type="entry name" value="Uncharacterised_HutD/Ves"/>
</dbReference>
<accession>F3ZQN6</accession>
<dbReference type="PANTHER" id="PTHR37943:SF1">
    <property type="entry name" value="PROTEIN VES"/>
    <property type="match status" value="1"/>
</dbReference>
<dbReference type="Proteomes" id="UP000018439">
    <property type="component" value="Chromosome"/>
</dbReference>
<proteinExistence type="predicted"/>
<protein>
    <submittedName>
        <fullName evidence="1">HutD-family protein</fullName>
    </submittedName>
</protein>
<dbReference type="eggNOG" id="COG3758">
    <property type="taxonomic scope" value="Bacteria"/>
</dbReference>
<evidence type="ECO:0000313" key="2">
    <source>
        <dbReference type="Proteomes" id="UP000018439"/>
    </source>
</evidence>
<keyword evidence="2" id="KW-1185">Reference proteome</keyword>
<dbReference type="EMBL" id="CM001167">
    <property type="protein sequence ID" value="EGJ71831.1"/>
    <property type="molecule type" value="Genomic_DNA"/>
</dbReference>
<dbReference type="InterPro" id="IPR011051">
    <property type="entry name" value="RmlC_Cupin_sf"/>
</dbReference>
<evidence type="ECO:0000313" key="1">
    <source>
        <dbReference type="EMBL" id="EGJ71831.1"/>
    </source>
</evidence>
<dbReference type="AlphaFoldDB" id="F3ZQN6"/>
<gene>
    <name evidence="1" type="ORF">Bcop_1639</name>
</gene>
<dbReference type="HOGENOM" id="CLU_090931_3_0_10"/>
<dbReference type="Gene3D" id="2.60.120.10">
    <property type="entry name" value="Jelly Rolls"/>
    <property type="match status" value="1"/>
</dbReference>
<dbReference type="PANTHER" id="PTHR37943">
    <property type="entry name" value="PROTEIN VES"/>
    <property type="match status" value="1"/>
</dbReference>
<dbReference type="InterPro" id="IPR014710">
    <property type="entry name" value="RmlC-like_jellyroll"/>
</dbReference>
<organism evidence="1 2">
    <name type="scientific">Bacteroides coprosuis DSM 18011</name>
    <dbReference type="NCBI Taxonomy" id="679937"/>
    <lineage>
        <taxon>Bacteria</taxon>
        <taxon>Pseudomonadati</taxon>
        <taxon>Bacteroidota</taxon>
        <taxon>Bacteroidia</taxon>
        <taxon>Bacteroidales</taxon>
        <taxon>Bacteroidaceae</taxon>
        <taxon>Bacteroides</taxon>
    </lineage>
</organism>
<dbReference type="OrthoDB" id="9786443at2"/>
<reference evidence="1 2" key="1">
    <citation type="journal article" date="2011" name="Stand. Genomic Sci.">
        <title>Non-contiguous finished genome sequence of Bacteroides coprosuis type strain (PC139).</title>
        <authorList>
            <person name="Land M."/>
            <person name="Held B."/>
            <person name="Gronow S."/>
            <person name="Abt B."/>
            <person name="Lucas S."/>
            <person name="Del Rio T.G."/>
            <person name="Nolan M."/>
            <person name="Tice H."/>
            <person name="Cheng J.F."/>
            <person name="Pitluck S."/>
            <person name="Liolios K."/>
            <person name="Pagani I."/>
            <person name="Ivanova N."/>
            <person name="Mavromatis K."/>
            <person name="Mikhailova N."/>
            <person name="Pati A."/>
            <person name="Tapia R."/>
            <person name="Han C."/>
            <person name="Goodwin L."/>
            <person name="Chen A."/>
            <person name="Palaniappan K."/>
            <person name="Hauser L."/>
            <person name="Brambilla E.M."/>
            <person name="Rohde M."/>
            <person name="Goker M."/>
            <person name="Detter J.C."/>
            <person name="Woyke T."/>
            <person name="Bristow J."/>
            <person name="Eisen J.A."/>
            <person name="Markowitz V."/>
            <person name="Hugenholtz P."/>
            <person name="Kyrpides N.C."/>
            <person name="Klenk H.P."/>
            <person name="Lapidus A."/>
        </authorList>
    </citation>
    <scope>NUCLEOTIDE SEQUENCE</scope>
    <source>
        <strain evidence="1 2">DSM 18011</strain>
    </source>
</reference>
<sequence length="221" mass="25388">MYTIIRKKDLCTSVWSGGTTTQLAIYPPQSIYAQRNFKWRVSSAQVDDETSTFTSLPNIARILMPLEGDLELSHKSKGDFHLAPFDQNHFWGDWHTTSRGKVKDFNVMLSEGSSKVDVLHLESTESYLNNTNLEELQYNTFFPTFWDKPLDKEEDCMSELYYFYEGTSFEVVVANKKETLLAGDVLVYTAHKDEWGKYKLGIIAQAPQPSVIIKVQILHSR</sequence>
<name>F3ZQN6_9BACE</name>